<reference evidence="1" key="1">
    <citation type="submission" date="2020-05" db="EMBL/GenBank/DDBJ databases">
        <authorList>
            <person name="Chiriac C."/>
            <person name="Salcher M."/>
            <person name="Ghai R."/>
            <person name="Kavagutti S V."/>
        </authorList>
    </citation>
    <scope>NUCLEOTIDE SEQUENCE</scope>
</reference>
<sequence length="61" mass="7413">MSEYVERNPPYPKLEDRRSLLLKQLYDADFEGNAVKAMLLKEEIERIERRMMFGEIYELPF</sequence>
<accession>A0A6J7WV50</accession>
<evidence type="ECO:0000313" key="1">
    <source>
        <dbReference type="EMBL" id="CAB5220708.1"/>
    </source>
</evidence>
<dbReference type="EMBL" id="LR798287">
    <property type="protein sequence ID" value="CAB5220708.1"/>
    <property type="molecule type" value="Genomic_DNA"/>
</dbReference>
<protein>
    <submittedName>
        <fullName evidence="1">Uncharacterized protein</fullName>
    </submittedName>
</protein>
<gene>
    <name evidence="1" type="ORF">UFOVP245_16</name>
</gene>
<organism evidence="1">
    <name type="scientific">uncultured Caudovirales phage</name>
    <dbReference type="NCBI Taxonomy" id="2100421"/>
    <lineage>
        <taxon>Viruses</taxon>
        <taxon>Duplodnaviria</taxon>
        <taxon>Heunggongvirae</taxon>
        <taxon>Uroviricota</taxon>
        <taxon>Caudoviricetes</taxon>
        <taxon>Peduoviridae</taxon>
        <taxon>Maltschvirus</taxon>
        <taxon>Maltschvirus maltsch</taxon>
    </lineage>
</organism>
<name>A0A6J7WV50_9CAUD</name>
<proteinExistence type="predicted"/>